<accession>A0ABU1Y3F2</accession>
<evidence type="ECO:0000313" key="3">
    <source>
        <dbReference type="EMBL" id="MDR7208195.1"/>
    </source>
</evidence>
<dbReference type="PANTHER" id="PTHR44068:SF1">
    <property type="entry name" value="HYPOTHETICAL LOC100005854"/>
    <property type="match status" value="1"/>
</dbReference>
<name>A0ABU1Y3F2_9FLAO</name>
<dbReference type="InterPro" id="IPR050447">
    <property type="entry name" value="Erg6_SMT_methyltransf"/>
</dbReference>
<keyword evidence="3" id="KW-0830">Ubiquinone</keyword>
<reference evidence="3 4" key="1">
    <citation type="submission" date="2023-07" db="EMBL/GenBank/DDBJ databases">
        <title>Sorghum-associated microbial communities from plants grown in Nebraska, USA.</title>
        <authorList>
            <person name="Schachtman D."/>
        </authorList>
    </citation>
    <scope>NUCLEOTIDE SEQUENCE [LARGE SCALE GENOMIC DNA]</scope>
    <source>
        <strain evidence="3 4">4129</strain>
    </source>
</reference>
<proteinExistence type="predicted"/>
<comment type="caution">
    <text evidence="3">The sequence shown here is derived from an EMBL/GenBank/DDBJ whole genome shotgun (WGS) entry which is preliminary data.</text>
</comment>
<organism evidence="3 4">
    <name type="scientific">Flavobacterium piscis</name>
    <dbReference type="NCBI Taxonomy" id="1114874"/>
    <lineage>
        <taxon>Bacteria</taxon>
        <taxon>Pseudomonadati</taxon>
        <taxon>Bacteroidota</taxon>
        <taxon>Flavobacteriia</taxon>
        <taxon>Flavobacteriales</taxon>
        <taxon>Flavobacteriaceae</taxon>
        <taxon>Flavobacterium</taxon>
    </lineage>
</organism>
<dbReference type="Proteomes" id="UP001269081">
    <property type="component" value="Unassembled WGS sequence"/>
</dbReference>
<dbReference type="CDD" id="cd02440">
    <property type="entry name" value="AdoMet_MTases"/>
    <property type="match status" value="1"/>
</dbReference>
<sequence>MKKEELIEIASQLKLPKGEKGIEMGNMMHETNINMTRNAIQNLNITSGNNILELGHGNAGHLESLLKKGTNLNYYGLEISELMFQEAQQINKNFIAKKHVHFSLYDGNEIPFQENFFDKIFTVNTIYFWQNPEKMLLEIYRVLKTKGIFCLTFAQESFMKQLPFTKYEFELYTTEKVENLIEKTLFKIKYSETLKEKIKSKTGELVDRIFTTIILEK</sequence>
<evidence type="ECO:0000259" key="2">
    <source>
        <dbReference type="Pfam" id="PF08241"/>
    </source>
</evidence>
<dbReference type="RefSeq" id="WP_310276482.1">
    <property type="nucleotide sequence ID" value="NZ_JAVDWQ010000001.1"/>
</dbReference>
<evidence type="ECO:0000256" key="1">
    <source>
        <dbReference type="ARBA" id="ARBA00022679"/>
    </source>
</evidence>
<evidence type="ECO:0000313" key="4">
    <source>
        <dbReference type="Proteomes" id="UP001269081"/>
    </source>
</evidence>
<keyword evidence="4" id="KW-1185">Reference proteome</keyword>
<dbReference type="EMBL" id="JAVDWQ010000001">
    <property type="protein sequence ID" value="MDR7208195.1"/>
    <property type="molecule type" value="Genomic_DNA"/>
</dbReference>
<dbReference type="Pfam" id="PF08241">
    <property type="entry name" value="Methyltransf_11"/>
    <property type="match status" value="1"/>
</dbReference>
<keyword evidence="1" id="KW-0808">Transferase</keyword>
<feature type="domain" description="Methyltransferase type 11" evidence="2">
    <location>
        <begin position="52"/>
        <end position="150"/>
    </location>
</feature>
<dbReference type="PANTHER" id="PTHR44068">
    <property type="entry name" value="ZGC:194242"/>
    <property type="match status" value="1"/>
</dbReference>
<protein>
    <submittedName>
        <fullName evidence="3">Ubiquinone/menaquinone biosynthesis C-methylase UbiE</fullName>
    </submittedName>
</protein>
<dbReference type="InterPro" id="IPR029063">
    <property type="entry name" value="SAM-dependent_MTases_sf"/>
</dbReference>
<dbReference type="InterPro" id="IPR013216">
    <property type="entry name" value="Methyltransf_11"/>
</dbReference>
<dbReference type="SUPFAM" id="SSF53335">
    <property type="entry name" value="S-adenosyl-L-methionine-dependent methyltransferases"/>
    <property type="match status" value="1"/>
</dbReference>
<gene>
    <name evidence="3" type="ORF">J2W48_000116</name>
</gene>
<dbReference type="Gene3D" id="3.40.50.150">
    <property type="entry name" value="Vaccinia Virus protein VP39"/>
    <property type="match status" value="1"/>
</dbReference>